<reference evidence="4" key="1">
    <citation type="journal article" date="2012" name="Environ. Microbiol.">
        <title>Genomic content of uncultured Bacteroidetes from contrasting oceanic provinces in the North Atlantic Ocean.</title>
        <authorList>
            <person name="Gomez-Pereira P.R."/>
            <person name="Schuler M."/>
            <person name="Fuchs B.M."/>
            <person name="Bennke C."/>
            <person name="Teeling H."/>
            <person name="Waldmann J."/>
            <person name="Richter M."/>
            <person name="Barbe V."/>
            <person name="Bataille E."/>
            <person name="Glockner F.O."/>
            <person name="Amann R."/>
        </authorList>
    </citation>
    <scope>NUCLEOTIDE SEQUENCE</scope>
</reference>
<evidence type="ECO:0000259" key="3">
    <source>
        <dbReference type="Pfam" id="PF01182"/>
    </source>
</evidence>
<evidence type="ECO:0000256" key="2">
    <source>
        <dbReference type="SAM" id="MobiDB-lite"/>
    </source>
</evidence>
<dbReference type="InterPro" id="IPR003737">
    <property type="entry name" value="GlcNAc_PI_deacetylase-related"/>
</dbReference>
<dbReference type="GO" id="GO:0005975">
    <property type="term" value="P:carbohydrate metabolic process"/>
    <property type="evidence" value="ECO:0007669"/>
    <property type="project" value="InterPro"/>
</dbReference>
<dbReference type="PANTHER" id="PTHR42892:SF1">
    <property type="entry name" value="GLUCOSAMINE-6-PHOSPHATE ISOMERASE"/>
    <property type="match status" value="1"/>
</dbReference>
<dbReference type="PANTHER" id="PTHR42892">
    <property type="entry name" value="GLUCOSAMINE-6-PHOSPHATE DEAMINASE-LIKE PROTEIN BT_0258-RELATED"/>
    <property type="match status" value="1"/>
</dbReference>
<feature type="domain" description="Glucosamine/galactosamine-6-phosphate isomerase" evidence="3">
    <location>
        <begin position="36"/>
        <end position="258"/>
    </location>
</feature>
<proteinExistence type="predicted"/>
<feature type="region of interest" description="Disordered" evidence="2">
    <location>
        <begin position="345"/>
        <end position="365"/>
    </location>
</feature>
<protein>
    <recommendedName>
        <fullName evidence="1">Glucosamine-6-phosphate deaminase</fullName>
        <ecNumber evidence="1">3.5.99.6</ecNumber>
    </recommendedName>
</protein>
<evidence type="ECO:0000256" key="1">
    <source>
        <dbReference type="NCBIfam" id="TIGR00502"/>
    </source>
</evidence>
<feature type="compositionally biased region" description="Basic and acidic residues" evidence="2">
    <location>
        <begin position="351"/>
        <end position="362"/>
    </location>
</feature>
<dbReference type="NCBIfam" id="TIGR00502">
    <property type="entry name" value="nagB"/>
    <property type="match status" value="1"/>
</dbReference>
<dbReference type="GO" id="GO:0004342">
    <property type="term" value="F:glucosamine-6-phosphate deaminase activity"/>
    <property type="evidence" value="ECO:0007669"/>
    <property type="project" value="UniProtKB-UniRule"/>
</dbReference>
<dbReference type="Pfam" id="PF02585">
    <property type="entry name" value="PIG-L"/>
    <property type="match status" value="1"/>
</dbReference>
<dbReference type="Gene3D" id="3.40.50.1360">
    <property type="match status" value="1"/>
</dbReference>
<dbReference type="SUPFAM" id="SSF102588">
    <property type="entry name" value="LmbE-like"/>
    <property type="match status" value="1"/>
</dbReference>
<evidence type="ECO:0000313" key="4">
    <source>
        <dbReference type="EMBL" id="CCG00494.1"/>
    </source>
</evidence>
<sequence>MKTAKKNLKYQSPGINEETRYEKLHTVTFENSKEGSVSIAREICELVKAKEEKNKSCVIGFATGSSPTKVYQEIIRIHKEESLSFKNVIAFNLDEYFPINKDDKNSYHHFMKENLFDHIDIPDENINIPSGEIKEKQVKKYCIEFEKKIQESGGIDIQLLGIGRTGHIGFNEPGSHFNSKTRLITLDHTTRFDASKSFNGIENVPSKAITMGVRTIFNSKRIIVMAWGTQKSHIAKKSVENNVSSLIPSTYLQKHKNVTLVLDKECSNELTRLKTPWLVGPCDWSDTMKRKAIVWLCDVTEKSILKLTDEDYNKNGLSDLLALEGSAYGLNIKMFNHFQNTITGWPGGKPGADDSTRPERKRPNSKRVIIFSPHPDDDVISMGGTFDRLVSQGHDVHIAYQASGNVAVSDHDALKFIEVSNDMFPAELKLKVSELIKELKNKKPDKIDSIDVRKIKSLIRKREAISATRYIGIPDSNTHFMNLPFYETGRIKKNPASKKDIFITASLIKKIKPHQIYAAGDLEDPHGTHKVCLDIVLDALNSLKGEKFIKDCWMWLYRGAWLEWDIHEIDMAVPMSPAQVLRKRKAIFFHQTQKDGVMFQGHDLREFWVRAEERNHETAEKYKKMGLADYAAIESFKRHYF</sequence>
<reference evidence="4" key="2">
    <citation type="submission" date="2012-02" db="EMBL/GenBank/DDBJ databases">
        <authorList>
            <person name="Genoscope - CEA"/>
        </authorList>
    </citation>
    <scope>NUCLEOTIDE SEQUENCE</scope>
</reference>
<dbReference type="SUPFAM" id="SSF100950">
    <property type="entry name" value="NagB/RpiA/CoA transferase-like"/>
    <property type="match status" value="1"/>
</dbReference>
<dbReference type="Gene3D" id="3.40.50.10320">
    <property type="entry name" value="LmbE-like"/>
    <property type="match status" value="1"/>
</dbReference>
<name>H6RHI3_9BACT</name>
<dbReference type="InterPro" id="IPR006148">
    <property type="entry name" value="Glc/Gal-6P_isomerase"/>
</dbReference>
<dbReference type="EMBL" id="FO117609">
    <property type="protein sequence ID" value="CCG00494.1"/>
    <property type="molecule type" value="Genomic_DNA"/>
</dbReference>
<dbReference type="AlphaFoldDB" id="H6RHI3"/>
<dbReference type="InterPro" id="IPR052960">
    <property type="entry name" value="GlcN6P_deaminase-like"/>
</dbReference>
<gene>
    <name evidence="4" type="ORF">VIS_S18DDB100021</name>
</gene>
<accession>H6RHI3</accession>
<dbReference type="NCBIfam" id="NF002557">
    <property type="entry name" value="PRK02122.1"/>
    <property type="match status" value="1"/>
</dbReference>
<dbReference type="CDD" id="cd01399">
    <property type="entry name" value="GlcN6P_deaminase"/>
    <property type="match status" value="1"/>
</dbReference>
<dbReference type="InterPro" id="IPR004547">
    <property type="entry name" value="Glucosamine6P_isomerase"/>
</dbReference>
<dbReference type="InterPro" id="IPR037171">
    <property type="entry name" value="NagB/RpiA_transferase-like"/>
</dbReference>
<organism evidence="4">
    <name type="scientific">uncultured Flavobacteriia bacterium</name>
    <dbReference type="NCBI Taxonomy" id="212695"/>
    <lineage>
        <taxon>Bacteria</taxon>
        <taxon>Pseudomonadati</taxon>
        <taxon>Bacteroidota</taxon>
        <taxon>Flavobacteriia</taxon>
        <taxon>environmental samples</taxon>
    </lineage>
</organism>
<dbReference type="Pfam" id="PF01182">
    <property type="entry name" value="Glucosamine_iso"/>
    <property type="match status" value="1"/>
</dbReference>
<dbReference type="EC" id="3.5.99.6" evidence="1"/>
<dbReference type="GO" id="GO:0006046">
    <property type="term" value="P:N-acetylglucosamine catabolic process"/>
    <property type="evidence" value="ECO:0007669"/>
    <property type="project" value="UniProtKB-UniRule"/>
</dbReference>
<dbReference type="InterPro" id="IPR024078">
    <property type="entry name" value="LmbE-like_dom_sf"/>
</dbReference>